<dbReference type="EMBL" id="JAGINW010000001">
    <property type="protein sequence ID" value="MBP2326555.1"/>
    <property type="molecule type" value="Genomic_DNA"/>
</dbReference>
<feature type="transmembrane region" description="Helical" evidence="1">
    <location>
        <begin position="152"/>
        <end position="172"/>
    </location>
</feature>
<dbReference type="Pfam" id="PF14329">
    <property type="entry name" value="DUF4386"/>
    <property type="match status" value="1"/>
</dbReference>
<feature type="transmembrane region" description="Helical" evidence="1">
    <location>
        <begin position="120"/>
        <end position="140"/>
    </location>
</feature>
<evidence type="ECO:0000313" key="2">
    <source>
        <dbReference type="EMBL" id="MBP2326555.1"/>
    </source>
</evidence>
<keyword evidence="1" id="KW-0812">Transmembrane</keyword>
<organism evidence="2 3">
    <name type="scientific">Kibdelosporangium banguiense</name>
    <dbReference type="NCBI Taxonomy" id="1365924"/>
    <lineage>
        <taxon>Bacteria</taxon>
        <taxon>Bacillati</taxon>
        <taxon>Actinomycetota</taxon>
        <taxon>Actinomycetes</taxon>
        <taxon>Pseudonocardiales</taxon>
        <taxon>Pseudonocardiaceae</taxon>
        <taxon>Kibdelosporangium</taxon>
    </lineage>
</organism>
<sequence>MTTLALPVRNAGLVAGIGLLSMSVLAGFANFGVIDAVTTPQDAATTSFRAGVFALVLVVVLDVLVAWALLEFFTPVHRALAMLAAWFRLAYSAVFLVAIAHLFDAIDDPQALARIEAFRGVWDAGLILFGVHLLLIGCLAHKSGNVPTVLGVLLAIAGLGYVVDGAGTVLVADYSADIATFTFVGEVLFMLWLLAKARNTAT</sequence>
<evidence type="ECO:0000313" key="3">
    <source>
        <dbReference type="Proteomes" id="UP001519332"/>
    </source>
</evidence>
<dbReference type="RefSeq" id="WP_209643607.1">
    <property type="nucleotide sequence ID" value="NZ_JAGINW010000001.1"/>
</dbReference>
<gene>
    <name evidence="2" type="ORF">JOF56_006940</name>
</gene>
<evidence type="ECO:0008006" key="4">
    <source>
        <dbReference type="Google" id="ProtNLM"/>
    </source>
</evidence>
<keyword evidence="1" id="KW-0472">Membrane</keyword>
<dbReference type="InterPro" id="IPR025495">
    <property type="entry name" value="DUF4386"/>
</dbReference>
<feature type="transmembrane region" description="Helical" evidence="1">
    <location>
        <begin position="80"/>
        <end position="100"/>
    </location>
</feature>
<feature type="transmembrane region" description="Helical" evidence="1">
    <location>
        <begin position="52"/>
        <end position="73"/>
    </location>
</feature>
<accession>A0ABS4TRI1</accession>
<proteinExistence type="predicted"/>
<comment type="caution">
    <text evidence="2">The sequence shown here is derived from an EMBL/GenBank/DDBJ whole genome shotgun (WGS) entry which is preliminary data.</text>
</comment>
<keyword evidence="3" id="KW-1185">Reference proteome</keyword>
<feature type="transmembrane region" description="Helical" evidence="1">
    <location>
        <begin position="178"/>
        <end position="195"/>
    </location>
</feature>
<name>A0ABS4TRI1_9PSEU</name>
<dbReference type="Proteomes" id="UP001519332">
    <property type="component" value="Unassembled WGS sequence"/>
</dbReference>
<protein>
    <recommendedName>
        <fullName evidence="4">DUF4386 domain-containing protein</fullName>
    </recommendedName>
</protein>
<feature type="transmembrane region" description="Helical" evidence="1">
    <location>
        <begin position="12"/>
        <end position="32"/>
    </location>
</feature>
<reference evidence="2 3" key="1">
    <citation type="submission" date="2021-03" db="EMBL/GenBank/DDBJ databases">
        <title>Sequencing the genomes of 1000 actinobacteria strains.</title>
        <authorList>
            <person name="Klenk H.-P."/>
        </authorList>
    </citation>
    <scope>NUCLEOTIDE SEQUENCE [LARGE SCALE GENOMIC DNA]</scope>
    <source>
        <strain evidence="2 3">DSM 46670</strain>
    </source>
</reference>
<evidence type="ECO:0000256" key="1">
    <source>
        <dbReference type="SAM" id="Phobius"/>
    </source>
</evidence>
<keyword evidence="1" id="KW-1133">Transmembrane helix</keyword>